<protein>
    <submittedName>
        <fullName evidence="9">Fis family transcriptional regulator</fullName>
    </submittedName>
</protein>
<dbReference type="PANTHER" id="PTHR32071:SF113">
    <property type="entry name" value="ALGINATE BIOSYNTHESIS TRANSCRIPTIONAL REGULATORY PROTEIN ALGB"/>
    <property type="match status" value="1"/>
</dbReference>
<dbReference type="Pfam" id="PF00989">
    <property type="entry name" value="PAS"/>
    <property type="match status" value="2"/>
</dbReference>
<dbReference type="SMART" id="SM00086">
    <property type="entry name" value="PAC"/>
    <property type="match status" value="5"/>
</dbReference>
<keyword evidence="2" id="KW-0067">ATP-binding</keyword>
<dbReference type="InterPro" id="IPR009057">
    <property type="entry name" value="Homeodomain-like_sf"/>
</dbReference>
<dbReference type="PROSITE" id="PS50113">
    <property type="entry name" value="PAC"/>
    <property type="match status" value="3"/>
</dbReference>
<feature type="domain" description="PAC" evidence="8">
    <location>
        <begin position="428"/>
        <end position="480"/>
    </location>
</feature>
<dbReference type="GO" id="GO:0005524">
    <property type="term" value="F:ATP binding"/>
    <property type="evidence" value="ECO:0007669"/>
    <property type="project" value="UniProtKB-KW"/>
</dbReference>
<dbReference type="SMART" id="SM00382">
    <property type="entry name" value="AAA"/>
    <property type="match status" value="1"/>
</dbReference>
<dbReference type="SMART" id="SM00091">
    <property type="entry name" value="PAS"/>
    <property type="match status" value="4"/>
</dbReference>
<dbReference type="Pfam" id="PF02954">
    <property type="entry name" value="HTH_8"/>
    <property type="match status" value="1"/>
</dbReference>
<evidence type="ECO:0000259" key="7">
    <source>
        <dbReference type="PROSITE" id="PS50112"/>
    </source>
</evidence>
<sequence>MPPYDPLAVGVVIVGDDGTVAEADAEARRLLGLDLSGAVAPRWTQLGLSESVHEPPAGRGTLVSRNAPNEGLRWFVLSRRPLRLAGEPVYVFSLADVTPLVADLDKYRGFFTNAVEGIFQSTPGGRFLDVNPALAAILGYDGPADMITTLSDLRAELYVDPADRDRLLEHLSRDGRVTGLETRFYRKDRSVKWISQAARLVCDEAGEARYIEGLNIDITARKRAEEAYNDILERYRSIVTGSIDGVILCDASGAIVTANPESERIFGRKQAELAGAGIAGLIADDGGRREAALAALAEAGRFRGELTGLGPNGQTVPLEVSASGFPHKDGPHHSVWIVRDVADRKQAEGVLRESEEKFRRTFDQSPIGASILSLDYRFLRVNDALCRITGYAASELQGKSMLAVTHPDDVAETVRFAERLMAGEFDRYEIDKRYVRLDGEIVWVHLSVRLIRDVAGRPLYLMPMVQDVTERVRAEGEMRELLAEKESLRLNLEAIFRAIPDAIVVVDTRMRVIKTNRALTDVCFVGDIKTGPGGQQVVAGACRRGCFAALRETLATQKPVVEYRVECLGQNPGRVVVINSMPLTGEAGAFVGAVLIIRDITRLADLERRLTDLHSHRGIIGKSKPMRDIYPMLDQLGEVDTTVLVTGESGTGKELVAEAVHYGGPRAKKPFIRVNCSALSDELLGSELFGHVRGAFTGAIRDKVGRFEAAQGGTILLDEIGDVSPRLQLGLLRVLETKEFERVGEAKTRKADVRVIAATNVDLPERIRAGLFRADLYYRLKVVQVHLPPLRDRAEDIPLLSEHFLRHFAANFGKTITRLSEEVMGILMDYAWPGNVRELKYAMEHACVVCPEGEIMAVHLPRELLAPGPPAAVESLGRPWRGGLTRQAIDGALRQAAGNRAQAARLLGVDRRTLYRNMARLGVG</sequence>
<evidence type="ECO:0000259" key="8">
    <source>
        <dbReference type="PROSITE" id="PS50113"/>
    </source>
</evidence>
<dbReference type="InterPro" id="IPR025943">
    <property type="entry name" value="Sigma_54_int_dom_ATP-bd_2"/>
</dbReference>
<dbReference type="InterPro" id="IPR013656">
    <property type="entry name" value="PAS_4"/>
</dbReference>
<dbReference type="Pfam" id="PF00158">
    <property type="entry name" value="Sigma54_activat"/>
    <property type="match status" value="1"/>
</dbReference>
<dbReference type="KEGG" id="dcb:C3Y92_04780"/>
<dbReference type="Proteomes" id="UP000293296">
    <property type="component" value="Chromosome"/>
</dbReference>
<dbReference type="InterPro" id="IPR013767">
    <property type="entry name" value="PAS_fold"/>
</dbReference>
<evidence type="ECO:0000313" key="10">
    <source>
        <dbReference type="Proteomes" id="UP000293296"/>
    </source>
</evidence>
<dbReference type="Pfam" id="PF25601">
    <property type="entry name" value="AAA_lid_14"/>
    <property type="match status" value="1"/>
</dbReference>
<feature type="coiled-coil region" evidence="5">
    <location>
        <begin position="471"/>
        <end position="498"/>
    </location>
</feature>
<evidence type="ECO:0000256" key="1">
    <source>
        <dbReference type="ARBA" id="ARBA00022741"/>
    </source>
</evidence>
<dbReference type="SUPFAM" id="SSF52540">
    <property type="entry name" value="P-loop containing nucleoside triphosphate hydrolases"/>
    <property type="match status" value="1"/>
</dbReference>
<keyword evidence="1" id="KW-0547">Nucleotide-binding</keyword>
<dbReference type="Pfam" id="PF08448">
    <property type="entry name" value="PAS_4"/>
    <property type="match status" value="1"/>
</dbReference>
<keyword evidence="3" id="KW-0805">Transcription regulation</keyword>
<feature type="domain" description="Sigma-54 factor interaction" evidence="6">
    <location>
        <begin position="619"/>
        <end position="848"/>
    </location>
</feature>
<keyword evidence="10" id="KW-1185">Reference proteome</keyword>
<accession>A0A4P6HJG2</accession>
<dbReference type="GO" id="GO:0006355">
    <property type="term" value="P:regulation of DNA-templated transcription"/>
    <property type="evidence" value="ECO:0007669"/>
    <property type="project" value="InterPro"/>
</dbReference>
<dbReference type="InterPro" id="IPR003593">
    <property type="entry name" value="AAA+_ATPase"/>
</dbReference>
<dbReference type="PANTHER" id="PTHR32071">
    <property type="entry name" value="TRANSCRIPTIONAL REGULATORY PROTEIN"/>
    <property type="match status" value="1"/>
</dbReference>
<dbReference type="CDD" id="cd00009">
    <property type="entry name" value="AAA"/>
    <property type="match status" value="1"/>
</dbReference>
<dbReference type="SUPFAM" id="SSF46689">
    <property type="entry name" value="Homeodomain-like"/>
    <property type="match status" value="1"/>
</dbReference>
<dbReference type="Gene3D" id="1.10.8.60">
    <property type="match status" value="1"/>
</dbReference>
<dbReference type="InterPro" id="IPR058031">
    <property type="entry name" value="AAA_lid_NorR"/>
</dbReference>
<evidence type="ECO:0000313" key="9">
    <source>
        <dbReference type="EMBL" id="QAZ66594.1"/>
    </source>
</evidence>
<dbReference type="InterPro" id="IPR001610">
    <property type="entry name" value="PAC"/>
</dbReference>
<evidence type="ECO:0000256" key="3">
    <source>
        <dbReference type="ARBA" id="ARBA00023015"/>
    </source>
</evidence>
<feature type="domain" description="PAS" evidence="7">
    <location>
        <begin position="354"/>
        <end position="424"/>
    </location>
</feature>
<dbReference type="InterPro" id="IPR013655">
    <property type="entry name" value="PAS_fold_3"/>
</dbReference>
<name>A0A4P6HJG2_9BACT</name>
<dbReference type="Pfam" id="PF08447">
    <property type="entry name" value="PAS_3"/>
    <property type="match status" value="1"/>
</dbReference>
<dbReference type="NCBIfam" id="TIGR00229">
    <property type="entry name" value="sensory_box"/>
    <property type="match status" value="3"/>
</dbReference>
<dbReference type="SUPFAM" id="SSF55785">
    <property type="entry name" value="PYP-like sensor domain (PAS domain)"/>
    <property type="match status" value="4"/>
</dbReference>
<reference evidence="9 10" key="1">
    <citation type="submission" date="2018-02" db="EMBL/GenBank/DDBJ databases">
        <title>Genome sequence of Desulfovibrio carbinolicus DSM 3852.</title>
        <authorList>
            <person name="Wilbanks E."/>
            <person name="Skennerton C.T."/>
            <person name="Orphan V.J."/>
        </authorList>
    </citation>
    <scope>NUCLEOTIDE SEQUENCE [LARGE SCALE GENOMIC DNA]</scope>
    <source>
        <strain evidence="9 10">DSM 3852</strain>
    </source>
</reference>
<evidence type="ECO:0000256" key="2">
    <source>
        <dbReference type="ARBA" id="ARBA00022840"/>
    </source>
</evidence>
<dbReference type="PROSITE" id="PS50112">
    <property type="entry name" value="PAS"/>
    <property type="match status" value="2"/>
</dbReference>
<dbReference type="EMBL" id="CP026538">
    <property type="protein sequence ID" value="QAZ66594.1"/>
    <property type="molecule type" value="Genomic_DNA"/>
</dbReference>
<dbReference type="PROSITE" id="PS50045">
    <property type="entry name" value="SIGMA54_INTERACT_4"/>
    <property type="match status" value="1"/>
</dbReference>
<feature type="domain" description="PAC" evidence="8">
    <location>
        <begin position="559"/>
        <end position="612"/>
    </location>
</feature>
<proteinExistence type="predicted"/>
<dbReference type="CDD" id="cd00130">
    <property type="entry name" value="PAS"/>
    <property type="match status" value="3"/>
</dbReference>
<keyword evidence="5" id="KW-0175">Coiled coil</keyword>
<dbReference type="Gene3D" id="1.10.10.60">
    <property type="entry name" value="Homeodomain-like"/>
    <property type="match status" value="1"/>
</dbReference>
<dbReference type="GO" id="GO:0043565">
    <property type="term" value="F:sequence-specific DNA binding"/>
    <property type="evidence" value="ECO:0007669"/>
    <property type="project" value="InterPro"/>
</dbReference>
<dbReference type="Gene3D" id="3.40.50.300">
    <property type="entry name" value="P-loop containing nucleotide triphosphate hydrolases"/>
    <property type="match status" value="1"/>
</dbReference>
<dbReference type="InterPro" id="IPR002078">
    <property type="entry name" value="Sigma_54_int"/>
</dbReference>
<dbReference type="InterPro" id="IPR027417">
    <property type="entry name" value="P-loop_NTPase"/>
</dbReference>
<dbReference type="PROSITE" id="PS00675">
    <property type="entry name" value="SIGMA54_INTERACT_1"/>
    <property type="match status" value="1"/>
</dbReference>
<gene>
    <name evidence="9" type="ORF">C3Y92_04780</name>
</gene>
<dbReference type="RefSeq" id="WP_129349996.1">
    <property type="nucleotide sequence ID" value="NZ_CP026538.1"/>
</dbReference>
<evidence type="ECO:0000256" key="4">
    <source>
        <dbReference type="ARBA" id="ARBA00023163"/>
    </source>
</evidence>
<dbReference type="PRINTS" id="PR01590">
    <property type="entry name" value="HTHFIS"/>
</dbReference>
<dbReference type="OrthoDB" id="9763792at2"/>
<dbReference type="FunFam" id="3.40.50.300:FF:000006">
    <property type="entry name" value="DNA-binding transcriptional regulator NtrC"/>
    <property type="match status" value="1"/>
</dbReference>
<feature type="domain" description="PAC" evidence="8">
    <location>
        <begin position="178"/>
        <end position="230"/>
    </location>
</feature>
<dbReference type="InterPro" id="IPR000700">
    <property type="entry name" value="PAS-assoc_C"/>
</dbReference>
<dbReference type="InterPro" id="IPR002197">
    <property type="entry name" value="HTH_Fis"/>
</dbReference>
<dbReference type="InterPro" id="IPR035965">
    <property type="entry name" value="PAS-like_dom_sf"/>
</dbReference>
<evidence type="ECO:0000256" key="5">
    <source>
        <dbReference type="SAM" id="Coils"/>
    </source>
</evidence>
<organism evidence="9 10">
    <name type="scientific">Solidesulfovibrio carbinolicus</name>
    <dbReference type="NCBI Taxonomy" id="296842"/>
    <lineage>
        <taxon>Bacteria</taxon>
        <taxon>Pseudomonadati</taxon>
        <taxon>Thermodesulfobacteriota</taxon>
        <taxon>Desulfovibrionia</taxon>
        <taxon>Desulfovibrionales</taxon>
        <taxon>Desulfovibrionaceae</taxon>
        <taxon>Solidesulfovibrio</taxon>
    </lineage>
</organism>
<dbReference type="InterPro" id="IPR025662">
    <property type="entry name" value="Sigma_54_int_dom_ATP-bd_1"/>
</dbReference>
<keyword evidence="4" id="KW-0804">Transcription</keyword>
<feature type="domain" description="PAS" evidence="7">
    <location>
        <begin position="231"/>
        <end position="275"/>
    </location>
</feature>
<dbReference type="Gene3D" id="3.30.450.20">
    <property type="entry name" value="PAS domain"/>
    <property type="match status" value="4"/>
</dbReference>
<dbReference type="PROSITE" id="PS00676">
    <property type="entry name" value="SIGMA54_INTERACT_2"/>
    <property type="match status" value="1"/>
</dbReference>
<evidence type="ECO:0000259" key="6">
    <source>
        <dbReference type="PROSITE" id="PS50045"/>
    </source>
</evidence>
<dbReference type="InterPro" id="IPR000014">
    <property type="entry name" value="PAS"/>
</dbReference>
<dbReference type="AlphaFoldDB" id="A0A4P6HJG2"/>